<sequence>MPHLSGNFEHIPDSIAAILGNRTGMMDELGKSRAQVVLFEDYVLKIRPENGWDTEDTKILRWLAGKVPVPQVAAHAVQDGMDWLLMTRMKGKVLCDPSVMEKPTLLLDCMAEALHALWDIPVENCPFERTVKANLANAEATILAGRFDASDSEPETFGPGGFENPMALLEWLKANLPPQDRMVTHGDFCLPNLFTDGKRFTGFIDVGNAGVGDRWQDLALGWRSLKHNCDGHYGKVYPGINPDDLFRAAGVEKDEEKLRYYILLDELN</sequence>
<accession>A0AC61PLX6</accession>
<gene>
    <name evidence="1" type="ORF">SAMN06297397_1833</name>
</gene>
<dbReference type="Proteomes" id="UP000192328">
    <property type="component" value="Unassembled WGS sequence"/>
</dbReference>
<comment type="caution">
    <text evidence="1">The sequence shown here is derived from an EMBL/GenBank/DDBJ whole genome shotgun (WGS) entry which is preliminary data.</text>
</comment>
<evidence type="ECO:0000313" key="2">
    <source>
        <dbReference type="Proteomes" id="UP000192328"/>
    </source>
</evidence>
<reference evidence="1" key="1">
    <citation type="submission" date="2017-04" db="EMBL/GenBank/DDBJ databases">
        <authorList>
            <person name="Varghese N."/>
            <person name="Submissions S."/>
        </authorList>
    </citation>
    <scope>NUCLEOTIDE SEQUENCE</scope>
    <source>
        <strain evidence="1">WTE2008</strain>
    </source>
</reference>
<keyword evidence="2" id="KW-1185">Reference proteome</keyword>
<dbReference type="EMBL" id="FWXZ01000003">
    <property type="protein sequence ID" value="SMC66566.1"/>
    <property type="molecule type" value="Genomic_DNA"/>
</dbReference>
<proteinExistence type="predicted"/>
<keyword evidence="1" id="KW-0808">Transferase</keyword>
<organism evidence="1 2">
    <name type="scientific">Aristaeella lactis</name>
    <dbReference type="NCBI Taxonomy" id="3046383"/>
    <lineage>
        <taxon>Bacteria</taxon>
        <taxon>Bacillati</taxon>
        <taxon>Bacillota</taxon>
        <taxon>Clostridia</taxon>
        <taxon>Eubacteriales</taxon>
        <taxon>Aristaeellaceae</taxon>
        <taxon>Aristaeella</taxon>
    </lineage>
</organism>
<keyword evidence="1" id="KW-0418">Kinase</keyword>
<evidence type="ECO:0000313" key="1">
    <source>
        <dbReference type="EMBL" id="SMC66566.1"/>
    </source>
</evidence>
<protein>
    <submittedName>
        <fullName evidence="1">Kanamycin kinase</fullName>
    </submittedName>
</protein>
<name>A0AC61PLX6_9FIRM</name>